<sequence>MKNKKVNLNDICFFQEGPGVRKHQYCTKGVKLINVSNLVNGEVDLSNSNRYIFQEEAYGRYKHFLIDEGDLIIASSGIKVEYLDKKVAFIKKENLPLCMNTSTIRFKVKNKNELDILYLSYFLKSKNFKNQISKLITGSAQLNFGGSHLKKINLFLPELNVQKKVSTLLLLIDNTIKNMQRKISILEQLTKSLFTRMFGDIKTNDKNWEIKKFHEIISILTDYHANGSYKILKDNVELLDFKEYALMIRTTDLENNNFIQGVKYINEKAYNFLKKTKIFGGELIINKIGSAGNVYLMPYLNIPVSLGMNQFMIRLKKDYSNIFYYKLLTTEYYTNVIKSNVQGAVTKTITKEAIKNIDIIIPPIELQNKFAERVEKIEKLKFEIEKSIEIAQNLYDSLISKYFDN</sequence>
<dbReference type="GO" id="GO:0003677">
    <property type="term" value="F:DNA binding"/>
    <property type="evidence" value="ECO:0007669"/>
    <property type="project" value="UniProtKB-KW"/>
</dbReference>
<feature type="domain" description="Type I restriction modification DNA specificity" evidence="4">
    <location>
        <begin position="4"/>
        <end position="187"/>
    </location>
</feature>
<keyword evidence="3" id="KW-0238">DNA-binding</keyword>
<organism evidence="5 6">
    <name type="scientific">Fusobacterium nucleatum subsp. polymorphum</name>
    <name type="common">Fusobacterium polymorphum</name>
    <dbReference type="NCBI Taxonomy" id="76857"/>
    <lineage>
        <taxon>Bacteria</taxon>
        <taxon>Fusobacteriati</taxon>
        <taxon>Fusobacteriota</taxon>
        <taxon>Fusobacteriia</taxon>
        <taxon>Fusobacteriales</taxon>
        <taxon>Fusobacteriaceae</taxon>
        <taxon>Fusobacterium</taxon>
    </lineage>
</organism>
<dbReference type="SUPFAM" id="SSF116734">
    <property type="entry name" value="DNA methylase specificity domain"/>
    <property type="match status" value="2"/>
</dbReference>
<dbReference type="Pfam" id="PF01420">
    <property type="entry name" value="Methylase_S"/>
    <property type="match status" value="2"/>
</dbReference>
<name>A0A2C6BI61_FUSNP</name>
<dbReference type="Gene3D" id="3.90.220.20">
    <property type="entry name" value="DNA methylase specificity domains"/>
    <property type="match status" value="2"/>
</dbReference>
<dbReference type="InterPro" id="IPR044946">
    <property type="entry name" value="Restrct_endonuc_typeI_TRD_sf"/>
</dbReference>
<evidence type="ECO:0000256" key="2">
    <source>
        <dbReference type="ARBA" id="ARBA00022747"/>
    </source>
</evidence>
<comment type="similarity">
    <text evidence="1">Belongs to the type-I restriction system S methylase family.</text>
</comment>
<accession>A0A2C6BI61</accession>
<protein>
    <submittedName>
        <fullName evidence="5">Restriction endonuclease</fullName>
    </submittedName>
</protein>
<dbReference type="Proteomes" id="UP000224182">
    <property type="component" value="Unassembled WGS sequence"/>
</dbReference>
<keyword evidence="5" id="KW-0378">Hydrolase</keyword>
<comment type="caution">
    <text evidence="5">The sequence shown here is derived from an EMBL/GenBank/DDBJ whole genome shotgun (WGS) entry which is preliminary data.</text>
</comment>
<dbReference type="GO" id="GO:0009307">
    <property type="term" value="P:DNA restriction-modification system"/>
    <property type="evidence" value="ECO:0007669"/>
    <property type="project" value="UniProtKB-KW"/>
</dbReference>
<evidence type="ECO:0000259" key="4">
    <source>
        <dbReference type="Pfam" id="PF01420"/>
    </source>
</evidence>
<dbReference type="PANTHER" id="PTHR30408:SF12">
    <property type="entry name" value="TYPE I RESTRICTION ENZYME MJAVIII SPECIFICITY SUBUNIT"/>
    <property type="match status" value="1"/>
</dbReference>
<evidence type="ECO:0000256" key="1">
    <source>
        <dbReference type="ARBA" id="ARBA00010923"/>
    </source>
</evidence>
<proteinExistence type="inferred from homology"/>
<evidence type="ECO:0000313" key="6">
    <source>
        <dbReference type="Proteomes" id="UP000224182"/>
    </source>
</evidence>
<evidence type="ECO:0000313" key="5">
    <source>
        <dbReference type="EMBL" id="PHI03933.1"/>
    </source>
</evidence>
<dbReference type="InterPro" id="IPR052021">
    <property type="entry name" value="Type-I_RS_S_subunit"/>
</dbReference>
<gene>
    <name evidence="5" type="ORF">CBG54_13250</name>
</gene>
<keyword evidence="2" id="KW-0680">Restriction system</keyword>
<reference evidence="5 6" key="1">
    <citation type="submission" date="2017-06" db="EMBL/GenBank/DDBJ databases">
        <title>Draft genome sequence of Fusobacterium nucleatum subsp. polymorphum KCOM 1271 (=ChDC F305).</title>
        <authorList>
            <person name="Kook J.-K."/>
            <person name="Park S.-N."/>
            <person name="Lim Y.K."/>
            <person name="Roh H."/>
        </authorList>
    </citation>
    <scope>NUCLEOTIDE SEQUENCE [LARGE SCALE GENOMIC DNA]</scope>
    <source>
        <strain evidence="6">KCOM 1271 (ChDC F305)</strain>
    </source>
</reference>
<keyword evidence="5" id="KW-0255">Endonuclease</keyword>
<evidence type="ECO:0000256" key="3">
    <source>
        <dbReference type="ARBA" id="ARBA00023125"/>
    </source>
</evidence>
<feature type="domain" description="Type I restriction modification DNA specificity" evidence="4">
    <location>
        <begin position="206"/>
        <end position="389"/>
    </location>
</feature>
<dbReference type="InterPro" id="IPR000055">
    <property type="entry name" value="Restrct_endonuc_typeI_TRD"/>
</dbReference>
<dbReference type="PANTHER" id="PTHR30408">
    <property type="entry name" value="TYPE-1 RESTRICTION ENZYME ECOKI SPECIFICITY PROTEIN"/>
    <property type="match status" value="1"/>
</dbReference>
<dbReference type="AlphaFoldDB" id="A0A2C6BI61"/>
<dbReference type="RefSeq" id="WP_098975338.1">
    <property type="nucleotide sequence ID" value="NZ_CP077115.1"/>
</dbReference>
<dbReference type="EMBL" id="NIRN01000002">
    <property type="protein sequence ID" value="PHI03933.1"/>
    <property type="molecule type" value="Genomic_DNA"/>
</dbReference>
<keyword evidence="5" id="KW-0540">Nuclease</keyword>
<dbReference type="GO" id="GO:0004519">
    <property type="term" value="F:endonuclease activity"/>
    <property type="evidence" value="ECO:0007669"/>
    <property type="project" value="UniProtKB-KW"/>
</dbReference>